<reference evidence="9 10" key="1">
    <citation type="submission" date="2019-02" db="EMBL/GenBank/DDBJ databases">
        <title>Deep-cultivation of Planctomycetes and their phenomic and genomic characterization uncovers novel biology.</title>
        <authorList>
            <person name="Wiegand S."/>
            <person name="Jogler M."/>
            <person name="Boedeker C."/>
            <person name="Pinto D."/>
            <person name="Vollmers J."/>
            <person name="Rivas-Marin E."/>
            <person name="Kohn T."/>
            <person name="Peeters S.H."/>
            <person name="Heuer A."/>
            <person name="Rast P."/>
            <person name="Oberbeckmann S."/>
            <person name="Bunk B."/>
            <person name="Jeske O."/>
            <person name="Meyerdierks A."/>
            <person name="Storesund J.E."/>
            <person name="Kallscheuer N."/>
            <person name="Luecker S."/>
            <person name="Lage O.M."/>
            <person name="Pohl T."/>
            <person name="Merkel B.J."/>
            <person name="Hornburger P."/>
            <person name="Mueller R.-W."/>
            <person name="Bruemmer F."/>
            <person name="Labrenz M."/>
            <person name="Spormann A.M."/>
            <person name="Op den Camp H."/>
            <person name="Overmann J."/>
            <person name="Amann R."/>
            <person name="Jetten M.S.M."/>
            <person name="Mascher T."/>
            <person name="Medema M.H."/>
            <person name="Devos D.P."/>
            <person name="Kaster A.-K."/>
            <person name="Ovreas L."/>
            <person name="Rohde M."/>
            <person name="Galperin M.Y."/>
            <person name="Jogler C."/>
        </authorList>
    </citation>
    <scope>NUCLEOTIDE SEQUENCE [LARGE SCALE GENOMIC DNA]</scope>
    <source>
        <strain evidence="9 10">Pan216</strain>
    </source>
</reference>
<dbReference type="EC" id="3.4.21.102" evidence="9"/>
<sequence length="679" mass="76033" precursor="true">MNRRRNQAVASSAALLIGLALAMSARADVERGDAKLSDIARRVCLIMQQGHISGLAIDDTISRRVHGHFLEMFDPLKLYFMQEDIDGFENGVLNHDEDTIQGDLTFPFAVYQRFLKRLDQRVGWAREFAKNDFDFDKEEEIVLDPDTATYAKTEEESKDRWRRRVKYELLQLMIDGKTEEEARERIDRRYRNHKRRWHQINNEELAEMFLTSVANSFDPHSAYMSPTTLEDFKISMELSLEGIGALLQSEDGYTIVKEIVPGGAADADGRLKPGDKIIGVGQGGDGELVDIRDMKLRDVVKLIRGKAGTIVRLEVTPASSDKAQNYDLTRQRIELKDRAAKGEVITLPGTNDMQYKVGVINLPSFYAASNPGNADPDAPKSATIDVQRILGEFNQEGVDAVVLDLRANGGGLLSEAIGLTGLFIDEGPVVQVKGLNNEVQSYFDESPGVAYSGPLVVLTSRFSASASEIFAGAIQDYGRGIVVGDSQTHGKGTVQRVIDVARQFRGFFPDMGAVKLTMQKFYRVNGDSTQNRGVVADVVLPSITDHEDFSESKLDHALEFDRIRPARFNQMGTINGAMIAQLQKMSKQRQDSEVKLAQLHDRKKRVHDRRGRKVLLFSEAKLRAERDQLSDEEKKELEELQNEDGEKKDKPFGEDTYTKEVLSITSDLIRLQNGALTAR</sequence>
<dbReference type="InterPro" id="IPR004447">
    <property type="entry name" value="Peptidase_S41A"/>
</dbReference>
<dbReference type="Pfam" id="PF03572">
    <property type="entry name" value="Peptidase_S41"/>
    <property type="match status" value="1"/>
</dbReference>
<dbReference type="Gene3D" id="3.90.226.10">
    <property type="entry name" value="2-enoyl-CoA Hydratase, Chain A, domain 1"/>
    <property type="match status" value="1"/>
</dbReference>
<organism evidence="9 10">
    <name type="scientific">Kolteria novifilia</name>
    <dbReference type="NCBI Taxonomy" id="2527975"/>
    <lineage>
        <taxon>Bacteria</taxon>
        <taxon>Pseudomonadati</taxon>
        <taxon>Planctomycetota</taxon>
        <taxon>Planctomycetia</taxon>
        <taxon>Kolteriales</taxon>
        <taxon>Kolteriaceae</taxon>
        <taxon>Kolteria</taxon>
    </lineage>
</organism>
<evidence type="ECO:0000256" key="3">
    <source>
        <dbReference type="ARBA" id="ARBA00022801"/>
    </source>
</evidence>
<dbReference type="PROSITE" id="PS50106">
    <property type="entry name" value="PDZ"/>
    <property type="match status" value="1"/>
</dbReference>
<dbReference type="Pfam" id="PF17804">
    <property type="entry name" value="TSP_NTD"/>
    <property type="match status" value="1"/>
</dbReference>
<evidence type="ECO:0000256" key="4">
    <source>
        <dbReference type="ARBA" id="ARBA00022825"/>
    </source>
</evidence>
<feature type="chain" id="PRO_5021887621" evidence="7">
    <location>
        <begin position="28"/>
        <end position="679"/>
    </location>
</feature>
<evidence type="ECO:0000313" key="10">
    <source>
        <dbReference type="Proteomes" id="UP000317093"/>
    </source>
</evidence>
<dbReference type="EMBL" id="CP036279">
    <property type="protein sequence ID" value="QDU62751.1"/>
    <property type="molecule type" value="Genomic_DNA"/>
</dbReference>
<dbReference type="Pfam" id="PF11818">
    <property type="entry name" value="DUF3340"/>
    <property type="match status" value="1"/>
</dbReference>
<evidence type="ECO:0000256" key="1">
    <source>
        <dbReference type="ARBA" id="ARBA00009179"/>
    </source>
</evidence>
<dbReference type="CDD" id="cd07560">
    <property type="entry name" value="Peptidase_S41_CPP"/>
    <property type="match status" value="1"/>
</dbReference>
<dbReference type="PANTHER" id="PTHR32060:SF22">
    <property type="entry name" value="CARBOXYL-TERMINAL-PROCESSING PEPTIDASE 3, CHLOROPLASTIC"/>
    <property type="match status" value="1"/>
</dbReference>
<dbReference type="FunFam" id="3.90.226.10:FF:000090">
    <property type="entry name" value="Tail-specific protease"/>
    <property type="match status" value="1"/>
</dbReference>
<dbReference type="Gene3D" id="2.30.42.10">
    <property type="match status" value="1"/>
</dbReference>
<dbReference type="InterPro" id="IPR020992">
    <property type="entry name" value="Tail_Prtase_C"/>
</dbReference>
<dbReference type="RefSeq" id="WP_145259718.1">
    <property type="nucleotide sequence ID" value="NZ_CP036279.1"/>
</dbReference>
<keyword evidence="7" id="KW-0732">Signal</keyword>
<dbReference type="NCBIfam" id="TIGR00225">
    <property type="entry name" value="prc"/>
    <property type="match status" value="1"/>
</dbReference>
<dbReference type="KEGG" id="knv:Pan216_36210"/>
<dbReference type="InterPro" id="IPR036034">
    <property type="entry name" value="PDZ_sf"/>
</dbReference>
<evidence type="ECO:0000259" key="8">
    <source>
        <dbReference type="PROSITE" id="PS50106"/>
    </source>
</evidence>
<feature type="domain" description="PDZ" evidence="8">
    <location>
        <begin position="233"/>
        <end position="310"/>
    </location>
</feature>
<evidence type="ECO:0000256" key="6">
    <source>
        <dbReference type="SAM" id="MobiDB-lite"/>
    </source>
</evidence>
<protein>
    <submittedName>
        <fullName evidence="9">Tail-specific protease</fullName>
        <ecNumber evidence="9">3.4.21.102</ecNumber>
    </submittedName>
</protein>
<keyword evidence="4 5" id="KW-0720">Serine protease</keyword>
<keyword evidence="2 5" id="KW-0645">Protease</keyword>
<dbReference type="GO" id="GO:0004252">
    <property type="term" value="F:serine-type endopeptidase activity"/>
    <property type="evidence" value="ECO:0007669"/>
    <property type="project" value="UniProtKB-EC"/>
</dbReference>
<feature type="region of interest" description="Disordered" evidence="6">
    <location>
        <begin position="627"/>
        <end position="656"/>
    </location>
</feature>
<dbReference type="InterPro" id="IPR040573">
    <property type="entry name" value="TSP_N"/>
</dbReference>
<dbReference type="SUPFAM" id="SSF52096">
    <property type="entry name" value="ClpP/crotonase"/>
    <property type="match status" value="1"/>
</dbReference>
<evidence type="ECO:0000256" key="5">
    <source>
        <dbReference type="RuleBase" id="RU004404"/>
    </source>
</evidence>
<dbReference type="CDD" id="cd06782">
    <property type="entry name" value="cpPDZ_CPP-like"/>
    <property type="match status" value="1"/>
</dbReference>
<dbReference type="GO" id="GO:0007165">
    <property type="term" value="P:signal transduction"/>
    <property type="evidence" value="ECO:0007669"/>
    <property type="project" value="TreeGrafter"/>
</dbReference>
<proteinExistence type="inferred from homology"/>
<dbReference type="AlphaFoldDB" id="A0A518B717"/>
<dbReference type="Pfam" id="PF00595">
    <property type="entry name" value="PDZ"/>
    <property type="match status" value="1"/>
</dbReference>
<dbReference type="InterPro" id="IPR005151">
    <property type="entry name" value="Tail-specific_protease"/>
</dbReference>
<dbReference type="SUPFAM" id="SSF50156">
    <property type="entry name" value="PDZ domain-like"/>
    <property type="match status" value="1"/>
</dbReference>
<evidence type="ECO:0000256" key="2">
    <source>
        <dbReference type="ARBA" id="ARBA00022670"/>
    </source>
</evidence>
<comment type="similarity">
    <text evidence="1 5">Belongs to the peptidase S41A family.</text>
</comment>
<dbReference type="InterPro" id="IPR001478">
    <property type="entry name" value="PDZ"/>
</dbReference>
<keyword evidence="10" id="KW-1185">Reference proteome</keyword>
<keyword evidence="3 5" id="KW-0378">Hydrolase</keyword>
<gene>
    <name evidence="9" type="primary">prc</name>
    <name evidence="9" type="ORF">Pan216_36210</name>
</gene>
<dbReference type="PANTHER" id="PTHR32060">
    <property type="entry name" value="TAIL-SPECIFIC PROTEASE"/>
    <property type="match status" value="1"/>
</dbReference>
<dbReference type="Proteomes" id="UP000317093">
    <property type="component" value="Chromosome"/>
</dbReference>
<dbReference type="OrthoDB" id="9812068at2"/>
<evidence type="ECO:0000256" key="7">
    <source>
        <dbReference type="SAM" id="SignalP"/>
    </source>
</evidence>
<dbReference type="GO" id="GO:0006508">
    <property type="term" value="P:proteolysis"/>
    <property type="evidence" value="ECO:0007669"/>
    <property type="project" value="UniProtKB-KW"/>
</dbReference>
<dbReference type="InterPro" id="IPR029045">
    <property type="entry name" value="ClpP/crotonase-like_dom_sf"/>
</dbReference>
<name>A0A518B717_9BACT</name>
<accession>A0A518B717</accession>
<dbReference type="GO" id="GO:0030288">
    <property type="term" value="C:outer membrane-bounded periplasmic space"/>
    <property type="evidence" value="ECO:0007669"/>
    <property type="project" value="TreeGrafter"/>
</dbReference>
<dbReference type="SMART" id="SM00228">
    <property type="entry name" value="PDZ"/>
    <property type="match status" value="1"/>
</dbReference>
<evidence type="ECO:0000313" key="9">
    <source>
        <dbReference type="EMBL" id="QDU62751.1"/>
    </source>
</evidence>
<dbReference type="SMART" id="SM00245">
    <property type="entry name" value="TSPc"/>
    <property type="match status" value="1"/>
</dbReference>
<feature type="signal peptide" evidence="7">
    <location>
        <begin position="1"/>
        <end position="27"/>
    </location>
</feature>